<dbReference type="PANTHER" id="PTHR42964:SF1">
    <property type="entry name" value="POLYKETIDE BIOSYNTHESIS ENOYL-COA HYDRATASE PKSH-RELATED"/>
    <property type="match status" value="1"/>
</dbReference>
<reference evidence="2 3" key="1">
    <citation type="submission" date="2018-11" db="EMBL/GenBank/DDBJ databases">
        <authorList>
            <person name="Li F."/>
        </authorList>
    </citation>
    <scope>NUCLEOTIDE SEQUENCE [LARGE SCALE GENOMIC DNA]</scope>
    <source>
        <strain evidence="2 3">KIS18-7</strain>
    </source>
</reference>
<dbReference type="OrthoDB" id="3473569at2"/>
<dbReference type="CDD" id="cd06558">
    <property type="entry name" value="crotonase-like"/>
    <property type="match status" value="1"/>
</dbReference>
<proteinExistence type="inferred from homology"/>
<dbReference type="Pfam" id="PF00378">
    <property type="entry name" value="ECH_1"/>
    <property type="match status" value="1"/>
</dbReference>
<evidence type="ECO:0000313" key="3">
    <source>
        <dbReference type="Proteomes" id="UP000277094"/>
    </source>
</evidence>
<evidence type="ECO:0000313" key="2">
    <source>
        <dbReference type="EMBL" id="RNL80137.1"/>
    </source>
</evidence>
<comment type="similarity">
    <text evidence="1">Belongs to the enoyl-CoA hydratase/isomerase family.</text>
</comment>
<dbReference type="PANTHER" id="PTHR42964">
    <property type="entry name" value="ENOYL-COA HYDRATASE"/>
    <property type="match status" value="1"/>
</dbReference>
<sequence>MMPVSYAFSDGIARITLDDGDRGNPIHPDSVAALRDAVRRSGTDGARVILLSATGRFFSVGGDIAKFGAAEDISAFVDDLAEDLHRTVSELVRSPAIVVSAVHGMAAGAGFPLAAAADVVLAARSAKFTLGYTKIGFSVDGGTSLLVHSLGLHRALRLALLNDVITADEAYAAGLVARVVEDDQLAATAEAIAVQLASGSATAQAATKQLLRAVAEESPESVLRAESLSIRARAAEPDGREGVRAFLEKRPATF</sequence>
<keyword evidence="3" id="KW-1185">Reference proteome</keyword>
<protein>
    <submittedName>
        <fullName evidence="2">Enoyl-CoA hydratase</fullName>
    </submittedName>
</protein>
<dbReference type="InterPro" id="IPR051683">
    <property type="entry name" value="Enoyl-CoA_Hydratase/Isomerase"/>
</dbReference>
<comment type="caution">
    <text evidence="2">The sequence shown here is derived from an EMBL/GenBank/DDBJ whole genome shotgun (WGS) entry which is preliminary data.</text>
</comment>
<name>A0A3N0DX20_9ACTN</name>
<accession>A0A3N0DX20</accession>
<dbReference type="AlphaFoldDB" id="A0A3N0DX20"/>
<organism evidence="2 3">
    <name type="scientific">Nocardioides marmorisolisilvae</name>
    <dbReference type="NCBI Taxonomy" id="1542737"/>
    <lineage>
        <taxon>Bacteria</taxon>
        <taxon>Bacillati</taxon>
        <taxon>Actinomycetota</taxon>
        <taxon>Actinomycetes</taxon>
        <taxon>Propionibacteriales</taxon>
        <taxon>Nocardioidaceae</taxon>
        <taxon>Nocardioides</taxon>
    </lineage>
</organism>
<gene>
    <name evidence="2" type="ORF">EFL95_14615</name>
</gene>
<dbReference type="EMBL" id="RJSG01000002">
    <property type="protein sequence ID" value="RNL80137.1"/>
    <property type="molecule type" value="Genomic_DNA"/>
</dbReference>
<dbReference type="Proteomes" id="UP000277094">
    <property type="component" value="Unassembled WGS sequence"/>
</dbReference>
<dbReference type="Gene3D" id="3.90.226.10">
    <property type="entry name" value="2-enoyl-CoA Hydratase, Chain A, domain 1"/>
    <property type="match status" value="1"/>
</dbReference>
<evidence type="ECO:0000256" key="1">
    <source>
        <dbReference type="ARBA" id="ARBA00005254"/>
    </source>
</evidence>
<dbReference type="InterPro" id="IPR001753">
    <property type="entry name" value="Enoyl-CoA_hydra/iso"/>
</dbReference>
<dbReference type="SUPFAM" id="SSF52096">
    <property type="entry name" value="ClpP/crotonase"/>
    <property type="match status" value="1"/>
</dbReference>
<dbReference type="InterPro" id="IPR029045">
    <property type="entry name" value="ClpP/crotonase-like_dom_sf"/>
</dbReference>
<dbReference type="GO" id="GO:0003824">
    <property type="term" value="F:catalytic activity"/>
    <property type="evidence" value="ECO:0007669"/>
    <property type="project" value="UniProtKB-ARBA"/>
</dbReference>